<evidence type="ECO:0000256" key="7">
    <source>
        <dbReference type="ARBA" id="ARBA00023242"/>
    </source>
</evidence>
<feature type="domain" description="GATA-type" evidence="10">
    <location>
        <begin position="444"/>
        <end position="491"/>
    </location>
</feature>
<dbReference type="InterPro" id="IPR000679">
    <property type="entry name" value="Znf_GATA"/>
</dbReference>
<evidence type="ECO:0000256" key="5">
    <source>
        <dbReference type="ARBA" id="ARBA00023015"/>
    </source>
</evidence>
<dbReference type="Proteomes" id="UP000748756">
    <property type="component" value="Unassembled WGS sequence"/>
</dbReference>
<dbReference type="GO" id="GO:0000978">
    <property type="term" value="F:RNA polymerase II cis-regulatory region sequence-specific DNA binding"/>
    <property type="evidence" value="ECO:0007669"/>
    <property type="project" value="TreeGrafter"/>
</dbReference>
<dbReference type="GO" id="GO:0000122">
    <property type="term" value="P:negative regulation of transcription by RNA polymerase II"/>
    <property type="evidence" value="ECO:0007669"/>
    <property type="project" value="TreeGrafter"/>
</dbReference>
<dbReference type="PANTHER" id="PTHR10071">
    <property type="entry name" value="TRANSCRIPTION FACTOR GATA FAMILY MEMBER"/>
    <property type="match status" value="1"/>
</dbReference>
<dbReference type="InterPro" id="IPR039355">
    <property type="entry name" value="Transcription_factor_GATA"/>
</dbReference>
<accession>A0A9P5S2G1</accession>
<keyword evidence="6" id="KW-0804">Transcription</keyword>
<feature type="domain" description="GATA-type" evidence="10">
    <location>
        <begin position="333"/>
        <end position="386"/>
    </location>
</feature>
<dbReference type="PANTHER" id="PTHR10071:SF335">
    <property type="entry name" value="IRON-SENSING TRANSCRIPTIONAL REPRESSOR-RELATED"/>
    <property type="match status" value="1"/>
</dbReference>
<proteinExistence type="predicted"/>
<protein>
    <recommendedName>
        <fullName evidence="10">GATA-type domain-containing protein</fullName>
    </recommendedName>
</protein>
<comment type="subcellular location">
    <subcellularLocation>
        <location evidence="1">Nucleus</location>
    </subcellularLocation>
</comment>
<feature type="region of interest" description="Disordered" evidence="9">
    <location>
        <begin position="72"/>
        <end position="91"/>
    </location>
</feature>
<evidence type="ECO:0000256" key="1">
    <source>
        <dbReference type="ARBA" id="ARBA00004123"/>
    </source>
</evidence>
<dbReference type="EMBL" id="JAAAUQ010000285">
    <property type="protein sequence ID" value="KAF9151889.1"/>
    <property type="molecule type" value="Genomic_DNA"/>
</dbReference>
<evidence type="ECO:0000256" key="3">
    <source>
        <dbReference type="ARBA" id="ARBA00022771"/>
    </source>
</evidence>
<dbReference type="SUPFAM" id="SSF57716">
    <property type="entry name" value="Glucocorticoid receptor-like (DNA-binding domain)"/>
    <property type="match status" value="2"/>
</dbReference>
<feature type="region of interest" description="Disordered" evidence="9">
    <location>
        <begin position="303"/>
        <end position="325"/>
    </location>
</feature>
<keyword evidence="2" id="KW-0479">Metal-binding</keyword>
<sequence>MADFYASILEMPFLSDDYCFPFDISSPASTASSTSTSTSASSASSYSLYSTTSPQDILMPDALGFETPLTAQQQKITPPTTASLPTPALSLDSDINCTTTSTSNNPWMRQQQQFPPQMMFNQFQEYQLGQQDSDIFAPWGPSPASYLTAATQALANRSFSPMAPGIVVPPPAQMAMMMAQQQQQQQQFHQQQLQQQQQQHQYQMNKTMAEGMISPPETPSGTPSPVCLKPMSSPSQSPSRQMSPLSPTTPLSLSFPELPIMNTPNTPTAIAPMPMPTSPSSAPLSPITPLAVVADASASASLKPQTTGSKSVSAGKVTKAPRKPSKAAIKAAAGQNVRCHNCGATVTPLWRRSANNEPLCNACGLYHKLHAMHRPKHLQQSLGSAQGTGHKSKYGPRPSMMMAALLAQQQREQGGGEDGDASGNGGGANVPGWASMTPLPQPMCSNCKTTLTPLWRKDDAGEILCNACGLYYKLHHIHRPISLKRNVIRRRSRYEGGKAAATAAAAAAAAAANVNASSQGHAQAHSAQRRVQVHPHLHHVQIQQQQQHHHQQQGFIHGLPQGPMHQQPSVSCAVSSSTSASTAAVVAPQPIHLQYPIHMNFPQTQF</sequence>
<evidence type="ECO:0000256" key="2">
    <source>
        <dbReference type="ARBA" id="ARBA00022723"/>
    </source>
</evidence>
<dbReference type="PRINTS" id="PR00619">
    <property type="entry name" value="GATAZNFINGER"/>
</dbReference>
<evidence type="ECO:0000313" key="11">
    <source>
        <dbReference type="EMBL" id="KAF9151889.1"/>
    </source>
</evidence>
<keyword evidence="4" id="KW-0862">Zinc</keyword>
<dbReference type="SMART" id="SM00401">
    <property type="entry name" value="ZnF_GATA"/>
    <property type="match status" value="2"/>
</dbReference>
<comment type="caution">
    <text evidence="11">The sequence shown here is derived from an EMBL/GenBank/DDBJ whole genome shotgun (WGS) entry which is preliminary data.</text>
</comment>
<keyword evidence="12" id="KW-1185">Reference proteome</keyword>
<keyword evidence="7" id="KW-0539">Nucleus</keyword>
<dbReference type="GO" id="GO:0008270">
    <property type="term" value="F:zinc ion binding"/>
    <property type="evidence" value="ECO:0007669"/>
    <property type="project" value="UniProtKB-KW"/>
</dbReference>
<feature type="compositionally biased region" description="Low complexity" evidence="9">
    <location>
        <begin position="77"/>
        <end position="91"/>
    </location>
</feature>
<feature type="region of interest" description="Disordered" evidence="9">
    <location>
        <begin position="409"/>
        <end position="428"/>
    </location>
</feature>
<evidence type="ECO:0000256" key="8">
    <source>
        <dbReference type="PROSITE-ProRule" id="PRU00094"/>
    </source>
</evidence>
<dbReference type="FunFam" id="3.30.50.10:FF:000007">
    <property type="entry name" value="Nitrogen regulatory AreA, N-terminal"/>
    <property type="match status" value="1"/>
</dbReference>
<dbReference type="PROSITE" id="PS00344">
    <property type="entry name" value="GATA_ZN_FINGER_1"/>
    <property type="match status" value="2"/>
</dbReference>
<dbReference type="GO" id="GO:0000981">
    <property type="term" value="F:DNA-binding transcription factor activity, RNA polymerase II-specific"/>
    <property type="evidence" value="ECO:0007669"/>
    <property type="project" value="TreeGrafter"/>
</dbReference>
<evidence type="ECO:0000259" key="10">
    <source>
        <dbReference type="PROSITE" id="PS50114"/>
    </source>
</evidence>
<keyword evidence="3 8" id="KW-0863">Zinc-finger</keyword>
<gene>
    <name evidence="11" type="ORF">BG015_006086</name>
</gene>
<feature type="compositionally biased region" description="Polar residues" evidence="9">
    <location>
        <begin position="303"/>
        <end position="312"/>
    </location>
</feature>
<feature type="region of interest" description="Disordered" evidence="9">
    <location>
        <begin position="211"/>
        <end position="250"/>
    </location>
</feature>
<evidence type="ECO:0000256" key="4">
    <source>
        <dbReference type="ARBA" id="ARBA00022833"/>
    </source>
</evidence>
<dbReference type="GO" id="GO:0045944">
    <property type="term" value="P:positive regulation of transcription by RNA polymerase II"/>
    <property type="evidence" value="ECO:0007669"/>
    <property type="project" value="TreeGrafter"/>
</dbReference>
<dbReference type="PROSITE" id="PS50114">
    <property type="entry name" value="GATA_ZN_FINGER_2"/>
    <property type="match status" value="2"/>
</dbReference>
<organism evidence="11 12">
    <name type="scientific">Linnemannia schmuckeri</name>
    <dbReference type="NCBI Taxonomy" id="64567"/>
    <lineage>
        <taxon>Eukaryota</taxon>
        <taxon>Fungi</taxon>
        <taxon>Fungi incertae sedis</taxon>
        <taxon>Mucoromycota</taxon>
        <taxon>Mortierellomycotina</taxon>
        <taxon>Mortierellomycetes</taxon>
        <taxon>Mortierellales</taxon>
        <taxon>Mortierellaceae</taxon>
        <taxon>Linnemannia</taxon>
    </lineage>
</organism>
<evidence type="ECO:0000256" key="9">
    <source>
        <dbReference type="SAM" id="MobiDB-lite"/>
    </source>
</evidence>
<keyword evidence="5" id="KW-0805">Transcription regulation</keyword>
<reference evidence="11" key="1">
    <citation type="journal article" date="2020" name="Fungal Divers.">
        <title>Resolving the Mortierellaceae phylogeny through synthesis of multi-gene phylogenetics and phylogenomics.</title>
        <authorList>
            <person name="Vandepol N."/>
            <person name="Liber J."/>
            <person name="Desiro A."/>
            <person name="Na H."/>
            <person name="Kennedy M."/>
            <person name="Barry K."/>
            <person name="Grigoriev I.V."/>
            <person name="Miller A.N."/>
            <person name="O'Donnell K."/>
            <person name="Stajich J.E."/>
            <person name="Bonito G."/>
        </authorList>
    </citation>
    <scope>NUCLEOTIDE SEQUENCE</scope>
    <source>
        <strain evidence="11">NRRL 6426</strain>
    </source>
</reference>
<evidence type="ECO:0000256" key="6">
    <source>
        <dbReference type="ARBA" id="ARBA00023163"/>
    </source>
</evidence>
<dbReference type="CDD" id="cd00202">
    <property type="entry name" value="ZnF_GATA"/>
    <property type="match status" value="2"/>
</dbReference>
<dbReference type="OrthoDB" id="515401at2759"/>
<name>A0A9P5S2G1_9FUNG</name>
<dbReference type="Pfam" id="PF00320">
    <property type="entry name" value="GATA"/>
    <property type="match status" value="2"/>
</dbReference>
<dbReference type="Gene3D" id="3.30.50.10">
    <property type="entry name" value="Erythroid Transcription Factor GATA-1, subunit A"/>
    <property type="match status" value="2"/>
</dbReference>
<dbReference type="GO" id="GO:0005634">
    <property type="term" value="C:nucleus"/>
    <property type="evidence" value="ECO:0007669"/>
    <property type="project" value="UniProtKB-SubCell"/>
</dbReference>
<dbReference type="InterPro" id="IPR013088">
    <property type="entry name" value="Znf_NHR/GATA"/>
</dbReference>
<dbReference type="AlphaFoldDB" id="A0A9P5S2G1"/>
<evidence type="ECO:0000313" key="12">
    <source>
        <dbReference type="Proteomes" id="UP000748756"/>
    </source>
</evidence>
<feature type="compositionally biased region" description="Low complexity" evidence="9">
    <location>
        <begin position="219"/>
        <end position="250"/>
    </location>
</feature>